<feature type="domain" description="NUP160 C-terminal TPR" evidence="1">
    <location>
        <begin position="1"/>
        <end position="228"/>
    </location>
</feature>
<dbReference type="InterPro" id="IPR021717">
    <property type="entry name" value="Nucleoporin_Nup160"/>
</dbReference>
<dbReference type="Proteomes" id="UP000070544">
    <property type="component" value="Unassembled WGS sequence"/>
</dbReference>
<dbReference type="InterPro" id="IPR056536">
    <property type="entry name" value="TPR_NUP160_C"/>
</dbReference>
<dbReference type="AlphaFoldDB" id="A0A139A112"/>
<reference evidence="2 3" key="1">
    <citation type="journal article" date="2015" name="Genome Biol. Evol.">
        <title>Phylogenomic analyses indicate that early fungi evolved digesting cell walls of algal ancestors of land plants.</title>
        <authorList>
            <person name="Chang Y."/>
            <person name="Wang S."/>
            <person name="Sekimoto S."/>
            <person name="Aerts A.L."/>
            <person name="Choi C."/>
            <person name="Clum A."/>
            <person name="LaButti K.M."/>
            <person name="Lindquist E.A."/>
            <person name="Yee Ngan C."/>
            <person name="Ohm R.A."/>
            <person name="Salamov A.A."/>
            <person name="Grigoriev I.V."/>
            <person name="Spatafora J.W."/>
            <person name="Berbee M.L."/>
        </authorList>
    </citation>
    <scope>NUCLEOTIDE SEQUENCE [LARGE SCALE GENOMIC DNA]</scope>
    <source>
        <strain evidence="2 3">JEL478</strain>
    </source>
</reference>
<dbReference type="OrthoDB" id="67716at2759"/>
<evidence type="ECO:0000313" key="2">
    <source>
        <dbReference type="EMBL" id="KXS10451.1"/>
    </source>
</evidence>
<dbReference type="GO" id="GO:0005643">
    <property type="term" value="C:nuclear pore"/>
    <property type="evidence" value="ECO:0007669"/>
    <property type="project" value="TreeGrafter"/>
</dbReference>
<keyword evidence="3" id="KW-1185">Reference proteome</keyword>
<dbReference type="Pfam" id="PF23347">
    <property type="entry name" value="TPR_Nup160_C"/>
    <property type="match status" value="1"/>
</dbReference>
<sequence>MFDRAIVTANAFAIDLSNVFRSIAERCVSFTASERLRRPVSEDQVIIVSQGVSPYIPTDITDGASKRAWKLLEVYLDKFDSSATGFPYHRAVLEKILETDASVDIPAWILRIYKGPERGSYSDDYLRSLLKFDRLEEASLYAIELLNQGTNSNPRKYGPSSYDLPQSDSRCIPTTLIDILLDALDEAVAAKGRYVGTNTKRLARLRSDLEKAVLEYVESVRVETEDAIAANRPIR</sequence>
<organism evidence="2 3">
    <name type="scientific">Gonapodya prolifera (strain JEL478)</name>
    <name type="common">Monoblepharis prolifera</name>
    <dbReference type="NCBI Taxonomy" id="1344416"/>
    <lineage>
        <taxon>Eukaryota</taxon>
        <taxon>Fungi</taxon>
        <taxon>Fungi incertae sedis</taxon>
        <taxon>Chytridiomycota</taxon>
        <taxon>Chytridiomycota incertae sedis</taxon>
        <taxon>Monoblepharidomycetes</taxon>
        <taxon>Monoblepharidales</taxon>
        <taxon>Gonapodyaceae</taxon>
        <taxon>Gonapodya</taxon>
    </lineage>
</organism>
<dbReference type="PANTHER" id="PTHR21286:SF0">
    <property type="entry name" value="NUCLEAR PORE COMPLEX PROTEIN NUP160"/>
    <property type="match status" value="1"/>
</dbReference>
<proteinExistence type="predicted"/>
<name>A0A139A112_GONPJ</name>
<dbReference type="STRING" id="1344416.A0A139A112"/>
<dbReference type="GO" id="GO:0017056">
    <property type="term" value="F:structural constituent of nuclear pore"/>
    <property type="evidence" value="ECO:0007669"/>
    <property type="project" value="TreeGrafter"/>
</dbReference>
<protein>
    <recommendedName>
        <fullName evidence="1">NUP160 C-terminal TPR domain-containing protein</fullName>
    </recommendedName>
</protein>
<dbReference type="EMBL" id="KQ965821">
    <property type="protein sequence ID" value="KXS10451.1"/>
    <property type="molecule type" value="Genomic_DNA"/>
</dbReference>
<evidence type="ECO:0000313" key="3">
    <source>
        <dbReference type="Proteomes" id="UP000070544"/>
    </source>
</evidence>
<gene>
    <name evidence="2" type="ORF">M427DRAFT_476645</name>
</gene>
<evidence type="ECO:0000259" key="1">
    <source>
        <dbReference type="Pfam" id="PF23347"/>
    </source>
</evidence>
<dbReference type="PANTHER" id="PTHR21286">
    <property type="entry name" value="NUCLEAR PORE COMPLEX PROTEIN NUP160"/>
    <property type="match status" value="1"/>
</dbReference>
<accession>A0A139A112</accession>